<name>A0ABT1BI14_9BURK</name>
<proteinExistence type="predicted"/>
<gene>
    <name evidence="1" type="ORF">M0L44_03830</name>
</gene>
<evidence type="ECO:0000313" key="1">
    <source>
        <dbReference type="EMBL" id="MCO5975856.1"/>
    </source>
</evidence>
<organism evidence="1 2">
    <name type="scientific">Ideonella oryzae</name>
    <dbReference type="NCBI Taxonomy" id="2937441"/>
    <lineage>
        <taxon>Bacteria</taxon>
        <taxon>Pseudomonadati</taxon>
        <taxon>Pseudomonadota</taxon>
        <taxon>Betaproteobacteria</taxon>
        <taxon>Burkholderiales</taxon>
        <taxon>Sphaerotilaceae</taxon>
        <taxon>Ideonella</taxon>
    </lineage>
</organism>
<sequence>MPSWLAVAQSELGVQAHPHGSSNPRITAYHAGTNIAGYDDKASWCSSFIHWCFGQCGVTGTGSALARSWLDWGHALERPAAGCVVVLWRESPESWKGHVGYYLRHDEQDVVLLGGNQLGAVREHRYPLNTVLAYRWPHGHPLPDPAPNAPV</sequence>
<dbReference type="Proteomes" id="UP001204851">
    <property type="component" value="Unassembled WGS sequence"/>
</dbReference>
<dbReference type="InterPro" id="IPR013423">
    <property type="entry name" value="CHP02594"/>
</dbReference>
<protein>
    <submittedName>
        <fullName evidence="1">TIGR02594 family protein</fullName>
    </submittedName>
</protein>
<reference evidence="1 2" key="1">
    <citation type="submission" date="2022-06" db="EMBL/GenBank/DDBJ databases">
        <title>Ideonella sp. NS12-5 Genome sequencing and assembly.</title>
        <authorList>
            <person name="Jung Y."/>
        </authorList>
    </citation>
    <scope>NUCLEOTIDE SEQUENCE [LARGE SCALE GENOMIC DNA]</scope>
    <source>
        <strain evidence="1 2">NS12-5</strain>
    </source>
</reference>
<dbReference type="NCBIfam" id="TIGR02594">
    <property type="entry name" value="TIGR02594 family protein"/>
    <property type="match status" value="1"/>
</dbReference>
<accession>A0ABT1BI14</accession>
<comment type="caution">
    <text evidence="1">The sequence shown here is derived from an EMBL/GenBank/DDBJ whole genome shotgun (WGS) entry which is preliminary data.</text>
</comment>
<dbReference type="RefSeq" id="WP_252768291.1">
    <property type="nucleotide sequence ID" value="NZ_JAMXMC010000002.1"/>
</dbReference>
<evidence type="ECO:0000313" key="2">
    <source>
        <dbReference type="Proteomes" id="UP001204851"/>
    </source>
</evidence>
<dbReference type="EMBL" id="JAMXMC010000002">
    <property type="protein sequence ID" value="MCO5975856.1"/>
    <property type="molecule type" value="Genomic_DNA"/>
</dbReference>
<keyword evidence="2" id="KW-1185">Reference proteome</keyword>